<evidence type="ECO:0000259" key="3">
    <source>
        <dbReference type="Pfam" id="PF16344"/>
    </source>
</evidence>
<dbReference type="Gene3D" id="2.60.40.1120">
    <property type="entry name" value="Carboxypeptidase-like, regulatory domain"/>
    <property type="match status" value="1"/>
</dbReference>
<dbReference type="OrthoDB" id="1111684at2"/>
<accession>A0A369IEC8</accession>
<proteinExistence type="predicted"/>
<dbReference type="Pfam" id="PF16344">
    <property type="entry name" value="FecR_C"/>
    <property type="match status" value="1"/>
</dbReference>
<dbReference type="EMBL" id="QPIW01000004">
    <property type="protein sequence ID" value="RDB06625.1"/>
    <property type="molecule type" value="Genomic_DNA"/>
</dbReference>
<evidence type="ECO:0000313" key="5">
    <source>
        <dbReference type="Proteomes" id="UP000253141"/>
    </source>
</evidence>
<feature type="domain" description="Protein FecR C-terminal" evidence="3">
    <location>
        <begin position="38"/>
        <end position="103"/>
    </location>
</feature>
<feature type="chain" id="PRO_5017066796" evidence="1">
    <location>
        <begin position="19"/>
        <end position="920"/>
    </location>
</feature>
<comment type="caution">
    <text evidence="4">The sequence shown here is derived from an EMBL/GenBank/DDBJ whole genome shotgun (WGS) entry which is preliminary data.</text>
</comment>
<feature type="signal peptide" evidence="1">
    <location>
        <begin position="1"/>
        <end position="18"/>
    </location>
</feature>
<evidence type="ECO:0000313" key="4">
    <source>
        <dbReference type="EMBL" id="RDB06625.1"/>
    </source>
</evidence>
<dbReference type="Pfam" id="PF07715">
    <property type="entry name" value="Plug"/>
    <property type="match status" value="1"/>
</dbReference>
<evidence type="ECO:0000259" key="2">
    <source>
        <dbReference type="Pfam" id="PF07715"/>
    </source>
</evidence>
<dbReference type="InterPro" id="IPR008969">
    <property type="entry name" value="CarboxyPept-like_regulatory"/>
</dbReference>
<protein>
    <submittedName>
        <fullName evidence="4">TonB-dependent receptor</fullName>
    </submittedName>
</protein>
<reference evidence="4 5" key="1">
    <citation type="submission" date="2018-07" db="EMBL/GenBank/DDBJ databases">
        <title>Genome analysis of Runella aurantiaca.</title>
        <authorList>
            <person name="Yang X."/>
        </authorList>
    </citation>
    <scope>NUCLEOTIDE SEQUENCE [LARGE SCALE GENOMIC DNA]</scope>
    <source>
        <strain evidence="4 5">YX9</strain>
    </source>
</reference>
<dbReference type="SUPFAM" id="SSF49464">
    <property type="entry name" value="Carboxypeptidase regulatory domain-like"/>
    <property type="match status" value="1"/>
</dbReference>
<keyword evidence="1" id="KW-0732">Signal</keyword>
<dbReference type="InterPro" id="IPR037066">
    <property type="entry name" value="Plug_dom_sf"/>
</dbReference>
<dbReference type="InterPro" id="IPR032508">
    <property type="entry name" value="FecR_C"/>
</dbReference>
<dbReference type="RefSeq" id="WP_114460523.1">
    <property type="nucleotide sequence ID" value="NZ_QPIW01000004.1"/>
</dbReference>
<sequence>MRKFLPILLVMAGLISHAQTLTTPADSVAAMIIKDEFYNNKPLNEVIADLQKKYKFKIGYNVELLKKYRVSYWFDNTKLLDGIKGTLKETKDLTFYIDDANVIQIVPKTATQVLQNARKEFDTRYRGQPTRTDFTLMGKVVERKTNESMPFATVAVLGSKIGVQTNVDGYYTLLKVPSDTVTILVSYVGYKNATVHLSPQTPLQNFVIEIEPGEQELEEVMVMGEKTEVLKANEIVGMIKMTPKNLAKLPNIGERDPFRAFQLMPGVSASNESSSGLYVRGGTPDQTLVLYDGFTVYHVDHLFGFFSAFNYNALKDIQLYKGGFDAKFGGRISAVAEITGKDGNKNQFNMGADLSLLSMNGFIETPLNKKTTLLIAARRSYQGALYEKIFSTFTSERQTNVTQPGFGGRPGGPGRFGNNATQDQTAKSYFYDLNAKLTWNLSKKDIVTWSLYNGTDKMDNSSASSFNFGRQTIFGASTSTNDVSAWGNLGSSVKWSRRWNDKLYSNMLVSYSNFYSNRDNTRSVVNTIPATDSTVATTRNINIGQVETNDLKDFTAKIDFEYKLTPHNQLEFGVHATANTIHYNYVQNDTVNVLSKNDKGTITSFYLQDQIRLLDTKLLIKPGIRANYFDVTKKWYVEPRLSATYALNERVKLKMALGRYYQFAKQINREDLTQGNRSYWLLADGDALPVTKSNHLILGGSYEFREYLVDVELYQKNNVGITEYTLRFVPQIRQGLSVQETFFNGDETVRGMDVLIQRKFGKFNGWVGYTLSEAVRDVTIFSERPYYSDQDVRHQFKFIGSYRWKNIDFALTQIISSGRPYTSIVGAYQINLLDGSVRSFTMPSDKNASRFSSYNRLDISATYNARWGSVGLSVFNLYNRKNVWYKRFEVITEGDESVLQTTNVNYLGFTPNITISWKLR</sequence>
<gene>
    <name evidence="4" type="ORF">DVG78_07760</name>
</gene>
<dbReference type="Gene3D" id="2.170.130.10">
    <property type="entry name" value="TonB-dependent receptor, plug domain"/>
    <property type="match status" value="1"/>
</dbReference>
<dbReference type="Gene3D" id="3.55.50.30">
    <property type="match status" value="1"/>
</dbReference>
<dbReference type="InterPro" id="IPR012910">
    <property type="entry name" value="Plug_dom"/>
</dbReference>
<name>A0A369IEC8_9BACT</name>
<keyword evidence="5" id="KW-1185">Reference proteome</keyword>
<dbReference type="SUPFAM" id="SSF56935">
    <property type="entry name" value="Porins"/>
    <property type="match status" value="1"/>
</dbReference>
<dbReference type="AlphaFoldDB" id="A0A369IEC8"/>
<evidence type="ECO:0000256" key="1">
    <source>
        <dbReference type="SAM" id="SignalP"/>
    </source>
</evidence>
<dbReference type="Pfam" id="PF13715">
    <property type="entry name" value="CarbopepD_reg_2"/>
    <property type="match status" value="1"/>
</dbReference>
<feature type="domain" description="TonB-dependent receptor plug" evidence="2">
    <location>
        <begin position="254"/>
        <end position="331"/>
    </location>
</feature>
<organism evidence="4 5">
    <name type="scientific">Runella aurantiaca</name>
    <dbReference type="NCBI Taxonomy" id="2282308"/>
    <lineage>
        <taxon>Bacteria</taxon>
        <taxon>Pseudomonadati</taxon>
        <taxon>Bacteroidota</taxon>
        <taxon>Cytophagia</taxon>
        <taxon>Cytophagales</taxon>
        <taxon>Spirosomataceae</taxon>
        <taxon>Runella</taxon>
    </lineage>
</organism>
<dbReference type="Proteomes" id="UP000253141">
    <property type="component" value="Unassembled WGS sequence"/>
</dbReference>
<keyword evidence="4" id="KW-0675">Receptor</keyword>